<reference evidence="1" key="1">
    <citation type="journal article" date="2020" name="Stud. Mycol.">
        <title>101 Dothideomycetes genomes: a test case for predicting lifestyles and emergence of pathogens.</title>
        <authorList>
            <person name="Haridas S."/>
            <person name="Albert R."/>
            <person name="Binder M."/>
            <person name="Bloem J."/>
            <person name="Labutti K."/>
            <person name="Salamov A."/>
            <person name="Andreopoulos B."/>
            <person name="Baker S."/>
            <person name="Barry K."/>
            <person name="Bills G."/>
            <person name="Bluhm B."/>
            <person name="Cannon C."/>
            <person name="Castanera R."/>
            <person name="Culley D."/>
            <person name="Daum C."/>
            <person name="Ezra D."/>
            <person name="Gonzalez J."/>
            <person name="Henrissat B."/>
            <person name="Kuo A."/>
            <person name="Liang C."/>
            <person name="Lipzen A."/>
            <person name="Lutzoni F."/>
            <person name="Magnuson J."/>
            <person name="Mondo S."/>
            <person name="Nolan M."/>
            <person name="Ohm R."/>
            <person name="Pangilinan J."/>
            <person name="Park H.-J."/>
            <person name="Ramirez L."/>
            <person name="Alfaro M."/>
            <person name="Sun H."/>
            <person name="Tritt A."/>
            <person name="Yoshinaga Y."/>
            <person name="Zwiers L.-H."/>
            <person name="Turgeon B."/>
            <person name="Goodwin S."/>
            <person name="Spatafora J."/>
            <person name="Crous P."/>
            <person name="Grigoriev I."/>
        </authorList>
    </citation>
    <scope>NUCLEOTIDE SEQUENCE</scope>
    <source>
        <strain evidence="1">CBS 125425</strain>
    </source>
</reference>
<keyword evidence="2" id="KW-1185">Reference proteome</keyword>
<dbReference type="Proteomes" id="UP000799444">
    <property type="component" value="Unassembled WGS sequence"/>
</dbReference>
<proteinExistence type="predicted"/>
<accession>A0A9P4V7S0</accession>
<evidence type="ECO:0000313" key="1">
    <source>
        <dbReference type="EMBL" id="KAF2739861.1"/>
    </source>
</evidence>
<protein>
    <submittedName>
        <fullName evidence="1">Uncharacterized protein</fullName>
    </submittedName>
</protein>
<dbReference type="AlphaFoldDB" id="A0A9P4V7S0"/>
<evidence type="ECO:0000313" key="2">
    <source>
        <dbReference type="Proteomes" id="UP000799444"/>
    </source>
</evidence>
<dbReference type="OrthoDB" id="3677644at2759"/>
<organism evidence="1 2">
    <name type="scientific">Polyplosphaeria fusca</name>
    <dbReference type="NCBI Taxonomy" id="682080"/>
    <lineage>
        <taxon>Eukaryota</taxon>
        <taxon>Fungi</taxon>
        <taxon>Dikarya</taxon>
        <taxon>Ascomycota</taxon>
        <taxon>Pezizomycotina</taxon>
        <taxon>Dothideomycetes</taxon>
        <taxon>Pleosporomycetidae</taxon>
        <taxon>Pleosporales</taxon>
        <taxon>Tetraplosphaeriaceae</taxon>
        <taxon>Polyplosphaeria</taxon>
    </lineage>
</organism>
<sequence>MFGSLARGVMAADHGRALVVGITTMAAHLTRTRVGTPPTIHSPYKNMAFHVNKDDKVAEAMPMVTALLCVNHFLRNDLLQTLFGKNEVEFQFPPSTQAIYTDRSYHDLYASTTSFLVLSVTELFISSHRFQMTIPLLPMRILPSTLSHMTSITLSVGGTTWVRGDAPLLPYVHSLNLIANNCPRLKSLRFEPRPGLSHYYDYTEQELDQFAAAMGKVFQRCMQLETIRLGSRICRRGRYFVESLDLGDCVQQDVVRWSRRMMLMGRNIYGPSWA</sequence>
<name>A0A9P4V7S0_9PLEO</name>
<comment type="caution">
    <text evidence="1">The sequence shown here is derived from an EMBL/GenBank/DDBJ whole genome shotgun (WGS) entry which is preliminary data.</text>
</comment>
<gene>
    <name evidence="1" type="ORF">EJ04DRAFT_519107</name>
</gene>
<dbReference type="EMBL" id="ML996102">
    <property type="protein sequence ID" value="KAF2739861.1"/>
    <property type="molecule type" value="Genomic_DNA"/>
</dbReference>